<dbReference type="Proteomes" id="UP000228495">
    <property type="component" value="Unassembled WGS sequence"/>
</dbReference>
<evidence type="ECO:0000256" key="1">
    <source>
        <dbReference type="SAM" id="Phobius"/>
    </source>
</evidence>
<protein>
    <recommendedName>
        <fullName evidence="4">DUF1648 domain-containing protein</fullName>
    </recommendedName>
</protein>
<proteinExistence type="predicted"/>
<evidence type="ECO:0000313" key="3">
    <source>
        <dbReference type="Proteomes" id="UP000228495"/>
    </source>
</evidence>
<keyword evidence="1" id="KW-1133">Transmembrane helix</keyword>
<keyword evidence="1" id="KW-0812">Transmembrane</keyword>
<feature type="transmembrane region" description="Helical" evidence="1">
    <location>
        <begin position="7"/>
        <end position="28"/>
    </location>
</feature>
<reference evidence="2 3" key="1">
    <citation type="submission" date="2017-09" db="EMBL/GenBank/DDBJ databases">
        <title>Depth-based differentiation of microbial function through sediment-hosted aquifers and enrichment of novel symbionts in the deep terrestrial subsurface.</title>
        <authorList>
            <person name="Probst A.J."/>
            <person name="Ladd B."/>
            <person name="Jarett J.K."/>
            <person name="Geller-Mcgrath D.E."/>
            <person name="Sieber C.M."/>
            <person name="Emerson J.B."/>
            <person name="Anantharaman K."/>
            <person name="Thomas B.C."/>
            <person name="Malmstrom R."/>
            <person name="Stieglmeier M."/>
            <person name="Klingl A."/>
            <person name="Woyke T."/>
            <person name="Ryan C.M."/>
            <person name="Banfield J.F."/>
        </authorList>
    </citation>
    <scope>NUCLEOTIDE SEQUENCE [LARGE SCALE GENOMIC DNA]</scope>
    <source>
        <strain evidence="2">CG22_combo_CG10-13_8_21_14_all_39_12</strain>
    </source>
</reference>
<comment type="caution">
    <text evidence="2">The sequence shown here is derived from an EMBL/GenBank/DDBJ whole genome shotgun (WGS) entry which is preliminary data.</text>
</comment>
<dbReference type="EMBL" id="PCSU01000030">
    <property type="protein sequence ID" value="PIP56649.1"/>
    <property type="molecule type" value="Genomic_DNA"/>
</dbReference>
<gene>
    <name evidence="2" type="ORF">COX05_02025</name>
</gene>
<accession>A0A2H0BGE6</accession>
<evidence type="ECO:0000313" key="2">
    <source>
        <dbReference type="EMBL" id="PIP56649.1"/>
    </source>
</evidence>
<feature type="transmembrane region" description="Helical" evidence="1">
    <location>
        <begin position="48"/>
        <end position="70"/>
    </location>
</feature>
<organism evidence="2 3">
    <name type="scientific">candidate division WWE3 bacterium CG22_combo_CG10-13_8_21_14_all_39_12</name>
    <dbReference type="NCBI Taxonomy" id="1975094"/>
    <lineage>
        <taxon>Bacteria</taxon>
        <taxon>Katanobacteria</taxon>
    </lineage>
</organism>
<name>A0A2H0BGE6_UNCKA</name>
<evidence type="ECO:0008006" key="4">
    <source>
        <dbReference type="Google" id="ProtNLM"/>
    </source>
</evidence>
<dbReference type="AlphaFoldDB" id="A0A2H0BGE6"/>
<sequence length="113" mass="12932">MFKNKAVFYHTIASLLLGQSTFWLVFLHRNQLPPLIPLWFMKNNPQDMLASVTYIWLLPALSIGFLALYLVTTAFIYRRQPFIVNTIMSASTYGSVFLFVATVNILGKVLGWV</sequence>
<keyword evidence="1" id="KW-0472">Membrane</keyword>
<feature type="transmembrane region" description="Helical" evidence="1">
    <location>
        <begin position="82"/>
        <end position="107"/>
    </location>
</feature>